<gene>
    <name evidence="5" type="ORF">GC098_05545</name>
</gene>
<dbReference type="InterPro" id="IPR002656">
    <property type="entry name" value="Acyl_transf_3_dom"/>
</dbReference>
<keyword evidence="3" id="KW-0812">Transmembrane</keyword>
<feature type="transmembrane region" description="Helical" evidence="3">
    <location>
        <begin position="238"/>
        <end position="257"/>
    </location>
</feature>
<feature type="transmembrane region" description="Helical" evidence="3">
    <location>
        <begin position="311"/>
        <end position="335"/>
    </location>
</feature>
<dbReference type="PANTHER" id="PTHR23028">
    <property type="entry name" value="ACETYLTRANSFERASE"/>
    <property type="match status" value="1"/>
</dbReference>
<dbReference type="RefSeq" id="WP_171641769.1">
    <property type="nucleotide sequence ID" value="NZ_WHOA01000032.1"/>
</dbReference>
<keyword evidence="3" id="KW-0472">Membrane</keyword>
<protein>
    <submittedName>
        <fullName evidence="5">Acyltransferase family protein</fullName>
    </submittedName>
</protein>
<organism evidence="5 6">
    <name type="scientific">Paenibacillus phytorum</name>
    <dbReference type="NCBI Taxonomy" id="2654977"/>
    <lineage>
        <taxon>Bacteria</taxon>
        <taxon>Bacillati</taxon>
        <taxon>Bacillota</taxon>
        <taxon>Bacilli</taxon>
        <taxon>Bacillales</taxon>
        <taxon>Paenibacillaceae</taxon>
        <taxon>Paenibacillus</taxon>
    </lineage>
</organism>
<dbReference type="InterPro" id="IPR050879">
    <property type="entry name" value="Acyltransferase_3"/>
</dbReference>
<keyword evidence="5" id="KW-0808">Transferase</keyword>
<evidence type="ECO:0000256" key="3">
    <source>
        <dbReference type="SAM" id="Phobius"/>
    </source>
</evidence>
<accession>A0ABX1XQS6</accession>
<proteinExistence type="inferred from homology"/>
<evidence type="ECO:0000256" key="1">
    <source>
        <dbReference type="ARBA" id="ARBA00004370"/>
    </source>
</evidence>
<evidence type="ECO:0000313" key="5">
    <source>
        <dbReference type="EMBL" id="NOU70897.1"/>
    </source>
</evidence>
<feature type="transmembrane region" description="Helical" evidence="3">
    <location>
        <begin position="28"/>
        <end position="50"/>
    </location>
</feature>
<dbReference type="Proteomes" id="UP000616779">
    <property type="component" value="Unassembled WGS sequence"/>
</dbReference>
<evidence type="ECO:0000259" key="4">
    <source>
        <dbReference type="Pfam" id="PF01757"/>
    </source>
</evidence>
<dbReference type="GO" id="GO:0016746">
    <property type="term" value="F:acyltransferase activity"/>
    <property type="evidence" value="ECO:0007669"/>
    <property type="project" value="UniProtKB-KW"/>
</dbReference>
<feature type="transmembrane region" description="Helical" evidence="3">
    <location>
        <begin position="62"/>
        <end position="87"/>
    </location>
</feature>
<comment type="caution">
    <text evidence="5">The sequence shown here is derived from an EMBL/GenBank/DDBJ whole genome shotgun (WGS) entry which is preliminary data.</text>
</comment>
<reference evidence="5 6" key="1">
    <citation type="submission" date="2019-10" db="EMBL/GenBank/DDBJ databases">
        <title>Description of Paenibacillus terrestris sp. nov.</title>
        <authorList>
            <person name="Carlier A."/>
            <person name="Qi S."/>
        </authorList>
    </citation>
    <scope>NUCLEOTIDE SEQUENCE [LARGE SCALE GENOMIC DNA]</scope>
    <source>
        <strain evidence="5 6">LMG 31458</strain>
    </source>
</reference>
<feature type="transmembrane region" description="Helical" evidence="3">
    <location>
        <begin position="347"/>
        <end position="367"/>
    </location>
</feature>
<evidence type="ECO:0000256" key="2">
    <source>
        <dbReference type="ARBA" id="ARBA00007400"/>
    </source>
</evidence>
<name>A0ABX1XQS6_9BACL</name>
<feature type="transmembrane region" description="Helical" evidence="3">
    <location>
        <begin position="269"/>
        <end position="290"/>
    </location>
</feature>
<feature type="transmembrane region" description="Helical" evidence="3">
    <location>
        <begin position="192"/>
        <end position="209"/>
    </location>
</feature>
<keyword evidence="6" id="KW-1185">Reference proteome</keyword>
<evidence type="ECO:0000313" key="6">
    <source>
        <dbReference type="Proteomes" id="UP000616779"/>
    </source>
</evidence>
<sequence>MNRMYGNFLKVNDLLDGKVSNYLDFMRGLAAILVVMEHLGSRLFVGYGYLQNPDAIVKLLYLLNLLGGPAVIVFFVLSGLFISRTVLKTIFDNKWSWKSYLVNRLSRLYVVLIPALLLTFIADIIASHYFNYRWYINDYTNIKSLIGNLFYLQNIFVGAYGSNAPLWSLSYEFWYYMLFPVLILILRNQRKALKIVYIIIALGILFMVGQRISSYFLIWLLGAFVLFLPRIRLVKSKIIMSISFLLVCIAMLARPLVNNGRLFVDHHTNNLFIVDLFIGLSFGFLIYTLLHGTTKKNKTVRTNKWFEKTSKLLASFSFSLYLIHYPIINLVYYWGAKNGFTGFQPNLLSVLIEIIIVVLMCMIAFLFSRITETRTNVVRRFIMSSLDMFKVDKRKVKEMKIGSNLSK</sequence>
<feature type="transmembrane region" description="Helical" evidence="3">
    <location>
        <begin position="166"/>
        <end position="185"/>
    </location>
</feature>
<comment type="subcellular location">
    <subcellularLocation>
        <location evidence="1">Membrane</location>
    </subcellularLocation>
</comment>
<feature type="transmembrane region" description="Helical" evidence="3">
    <location>
        <begin position="215"/>
        <end position="231"/>
    </location>
</feature>
<feature type="domain" description="Acyltransferase 3" evidence="4">
    <location>
        <begin position="21"/>
        <end position="364"/>
    </location>
</feature>
<keyword evidence="3" id="KW-1133">Transmembrane helix</keyword>
<dbReference type="PANTHER" id="PTHR23028:SF53">
    <property type="entry name" value="ACYL_TRANSF_3 DOMAIN-CONTAINING PROTEIN"/>
    <property type="match status" value="1"/>
</dbReference>
<feature type="transmembrane region" description="Helical" evidence="3">
    <location>
        <begin position="108"/>
        <end position="130"/>
    </location>
</feature>
<dbReference type="EMBL" id="WHOA01000032">
    <property type="protein sequence ID" value="NOU70897.1"/>
    <property type="molecule type" value="Genomic_DNA"/>
</dbReference>
<comment type="similarity">
    <text evidence="2">Belongs to the acyltransferase 3 family.</text>
</comment>
<keyword evidence="5" id="KW-0012">Acyltransferase</keyword>
<dbReference type="Pfam" id="PF01757">
    <property type="entry name" value="Acyl_transf_3"/>
    <property type="match status" value="1"/>
</dbReference>